<keyword evidence="2 5" id="KW-0238">DNA-binding</keyword>
<feature type="DNA-binding region" description="Homeobox" evidence="5">
    <location>
        <begin position="79"/>
        <end position="138"/>
    </location>
</feature>
<feature type="region of interest" description="Disordered" evidence="7">
    <location>
        <begin position="242"/>
        <end position="334"/>
    </location>
</feature>
<keyword evidence="3 5" id="KW-0371">Homeobox</keyword>
<feature type="region of interest" description="Disordered" evidence="7">
    <location>
        <begin position="136"/>
        <end position="189"/>
    </location>
</feature>
<dbReference type="PANTHER" id="PTHR45664:SF18">
    <property type="entry name" value="HOMEOBOX PROTEIN HOX3"/>
    <property type="match status" value="1"/>
</dbReference>
<keyword evidence="8" id="KW-1133">Transmembrane helix</keyword>
<feature type="region of interest" description="Disordered" evidence="7">
    <location>
        <begin position="370"/>
        <end position="394"/>
    </location>
</feature>
<dbReference type="SMART" id="SM00389">
    <property type="entry name" value="HOX"/>
    <property type="match status" value="1"/>
</dbReference>
<keyword evidence="11" id="KW-1185">Reference proteome</keyword>
<feature type="compositionally biased region" description="Basic and acidic residues" evidence="7">
    <location>
        <begin position="143"/>
        <end position="153"/>
    </location>
</feature>
<accession>A0ABD3TIA5</accession>
<dbReference type="InterPro" id="IPR001356">
    <property type="entry name" value="HD"/>
</dbReference>
<dbReference type="AlphaFoldDB" id="A0ABD3TIA5"/>
<dbReference type="CDD" id="cd00086">
    <property type="entry name" value="homeodomain"/>
    <property type="match status" value="1"/>
</dbReference>
<dbReference type="InterPro" id="IPR020479">
    <property type="entry name" value="HD_metazoa"/>
</dbReference>
<evidence type="ECO:0000256" key="6">
    <source>
        <dbReference type="RuleBase" id="RU000682"/>
    </source>
</evidence>
<dbReference type="GO" id="GO:0003677">
    <property type="term" value="F:DNA binding"/>
    <property type="evidence" value="ECO:0007669"/>
    <property type="project" value="UniProtKB-UniRule"/>
</dbReference>
<evidence type="ECO:0000256" key="1">
    <source>
        <dbReference type="ARBA" id="ARBA00022473"/>
    </source>
</evidence>
<reference evidence="10 11" key="1">
    <citation type="submission" date="2024-11" db="EMBL/GenBank/DDBJ databases">
        <title>Chromosome-level genome assembly of the freshwater bivalve Anodonta woodiana.</title>
        <authorList>
            <person name="Chen X."/>
        </authorList>
    </citation>
    <scope>NUCLEOTIDE SEQUENCE [LARGE SCALE GENOMIC DNA]</scope>
    <source>
        <strain evidence="10">MN2024</strain>
        <tissue evidence="10">Gills</tissue>
    </source>
</reference>
<keyword evidence="8" id="KW-0812">Transmembrane</keyword>
<sequence>MTAIHVLNTLFITAIAVIDKLFITVIVVDILLFVTALVVNEKLFITSITGFRCFSDFPPSQPANSTSNSSIVNGNTSGTRRLRTAYTNTQLLELEKEFHFNKYLCRPRRIEIAASLELTERQVKVWFQNRRMKYKRQTQSQRNKADTDLRLADSGDSNDENLQSLAEDGSVKSDKDSTEMGEINFDETQMLKGMIETSDGIKTKLEHEFSVSSPPSNLKSPVGESLNLELNTNMSKNDVTKIEEESNHSSNNTLRSPLSDVLSPASTQSINSQNMTTSHPSPNIASPPVTSVSTERELITSPHVPSSKSQLLPQNPISPIESRANPTLLVGGKKNGRKNLASPNGIYMPPSLSPVDSYQELNVCDRNKSLTNKQRYHHGNESVPSESPDRTNLPRTLVPYTCPFSGETRDVYYNYDVNDSVYRNNAMAYPLAEINGKGLETCQQVIDGRSGVRSFHHVYGNQQIPTPVSSDNVARPDKISQMPQQKRFRFAENGMMCETECRGGNYNLPYPAHGNFSVEPHSINSQSFVSFNNGIGNDTIDGYRPIHSECYNHDYLQLKPSPFSQPSVTINRCPVTFSDNNYIGGHEINVARTMPHAIYGQTAYSSSPSLLPGNSAQETERATSQFDTQSSYSNMASDFGSIFNEFYGIQTQGYQAIN</sequence>
<proteinExistence type="predicted"/>
<evidence type="ECO:0000256" key="3">
    <source>
        <dbReference type="ARBA" id="ARBA00023155"/>
    </source>
</evidence>
<dbReference type="InterPro" id="IPR009057">
    <property type="entry name" value="Homeodomain-like_sf"/>
</dbReference>
<dbReference type="GO" id="GO:0005634">
    <property type="term" value="C:nucleus"/>
    <property type="evidence" value="ECO:0007669"/>
    <property type="project" value="UniProtKB-SubCell"/>
</dbReference>
<keyword evidence="4 5" id="KW-0539">Nucleus</keyword>
<dbReference type="FunFam" id="1.10.10.60:FF:000176">
    <property type="entry name" value="pancreas/duodenum homeobox protein 1"/>
    <property type="match status" value="1"/>
</dbReference>
<evidence type="ECO:0000256" key="8">
    <source>
        <dbReference type="SAM" id="Phobius"/>
    </source>
</evidence>
<evidence type="ECO:0000313" key="11">
    <source>
        <dbReference type="Proteomes" id="UP001634394"/>
    </source>
</evidence>
<dbReference type="SUPFAM" id="SSF46689">
    <property type="entry name" value="Homeodomain-like"/>
    <property type="match status" value="1"/>
</dbReference>
<comment type="caution">
    <text evidence="10">The sequence shown here is derived from an EMBL/GenBank/DDBJ whole genome shotgun (WGS) entry which is preliminary data.</text>
</comment>
<feature type="region of interest" description="Disordered" evidence="7">
    <location>
        <begin position="609"/>
        <end position="629"/>
    </location>
</feature>
<feature type="transmembrane region" description="Helical" evidence="8">
    <location>
        <begin position="21"/>
        <end position="39"/>
    </location>
</feature>
<dbReference type="PROSITE" id="PS00027">
    <property type="entry name" value="HOMEOBOX_1"/>
    <property type="match status" value="1"/>
</dbReference>
<comment type="subcellular location">
    <subcellularLocation>
        <location evidence="5 6">Nucleus</location>
    </subcellularLocation>
</comment>
<dbReference type="Gene3D" id="1.10.10.60">
    <property type="entry name" value="Homeodomain-like"/>
    <property type="match status" value="1"/>
</dbReference>
<dbReference type="PANTHER" id="PTHR45664">
    <property type="entry name" value="PROTEIN ZERKNUELLT 1-RELATED"/>
    <property type="match status" value="1"/>
</dbReference>
<dbReference type="GO" id="GO:0048513">
    <property type="term" value="P:animal organ development"/>
    <property type="evidence" value="ECO:0007669"/>
    <property type="project" value="UniProtKB-ARBA"/>
</dbReference>
<feature type="domain" description="Homeobox" evidence="9">
    <location>
        <begin position="77"/>
        <end position="137"/>
    </location>
</feature>
<feature type="compositionally biased region" description="Basic and acidic residues" evidence="7">
    <location>
        <begin position="169"/>
        <end position="178"/>
    </location>
</feature>
<evidence type="ECO:0000256" key="5">
    <source>
        <dbReference type="PROSITE-ProRule" id="PRU00108"/>
    </source>
</evidence>
<feature type="compositionally biased region" description="Polar residues" evidence="7">
    <location>
        <begin position="303"/>
        <end position="317"/>
    </location>
</feature>
<dbReference type="Pfam" id="PF00046">
    <property type="entry name" value="Homeodomain"/>
    <property type="match status" value="1"/>
</dbReference>
<feature type="compositionally biased region" description="Polar residues" evidence="7">
    <location>
        <begin position="264"/>
        <end position="293"/>
    </location>
</feature>
<organism evidence="10 11">
    <name type="scientific">Sinanodonta woodiana</name>
    <name type="common">Chinese pond mussel</name>
    <name type="synonym">Anodonta woodiana</name>
    <dbReference type="NCBI Taxonomy" id="1069815"/>
    <lineage>
        <taxon>Eukaryota</taxon>
        <taxon>Metazoa</taxon>
        <taxon>Spiralia</taxon>
        <taxon>Lophotrochozoa</taxon>
        <taxon>Mollusca</taxon>
        <taxon>Bivalvia</taxon>
        <taxon>Autobranchia</taxon>
        <taxon>Heteroconchia</taxon>
        <taxon>Palaeoheterodonta</taxon>
        <taxon>Unionida</taxon>
        <taxon>Unionoidea</taxon>
        <taxon>Unionidae</taxon>
        <taxon>Unioninae</taxon>
        <taxon>Sinanodonta</taxon>
    </lineage>
</organism>
<name>A0ABD3TIA5_SINWO</name>
<dbReference type="Proteomes" id="UP001634394">
    <property type="component" value="Unassembled WGS sequence"/>
</dbReference>
<protein>
    <recommendedName>
        <fullName evidence="9">Homeobox domain-containing protein</fullName>
    </recommendedName>
</protein>
<gene>
    <name evidence="10" type="ORF">ACJMK2_021515</name>
</gene>
<evidence type="ECO:0000313" key="10">
    <source>
        <dbReference type="EMBL" id="KAL3836062.1"/>
    </source>
</evidence>
<keyword evidence="8" id="KW-0472">Membrane</keyword>
<dbReference type="PROSITE" id="PS50071">
    <property type="entry name" value="HOMEOBOX_2"/>
    <property type="match status" value="1"/>
</dbReference>
<dbReference type="PRINTS" id="PR00024">
    <property type="entry name" value="HOMEOBOX"/>
</dbReference>
<evidence type="ECO:0000256" key="4">
    <source>
        <dbReference type="ARBA" id="ARBA00023242"/>
    </source>
</evidence>
<dbReference type="InterPro" id="IPR017970">
    <property type="entry name" value="Homeobox_CS"/>
</dbReference>
<dbReference type="EMBL" id="JBJQND010000018">
    <property type="protein sequence ID" value="KAL3836062.1"/>
    <property type="molecule type" value="Genomic_DNA"/>
</dbReference>
<evidence type="ECO:0000256" key="2">
    <source>
        <dbReference type="ARBA" id="ARBA00023125"/>
    </source>
</evidence>
<evidence type="ECO:0000259" key="9">
    <source>
        <dbReference type="PROSITE" id="PS50071"/>
    </source>
</evidence>
<evidence type="ECO:0000256" key="7">
    <source>
        <dbReference type="SAM" id="MobiDB-lite"/>
    </source>
</evidence>
<keyword evidence="1" id="KW-0217">Developmental protein</keyword>